<accession>A0AAN7S0M2</accession>
<dbReference type="AlphaFoldDB" id="A0AAN7S0M2"/>
<dbReference type="Proteomes" id="UP001333110">
    <property type="component" value="Unassembled WGS sequence"/>
</dbReference>
<organism evidence="2 3">
    <name type="scientific">Mycteria americana</name>
    <name type="common">Wood stork</name>
    <dbReference type="NCBI Taxonomy" id="33587"/>
    <lineage>
        <taxon>Eukaryota</taxon>
        <taxon>Metazoa</taxon>
        <taxon>Chordata</taxon>
        <taxon>Craniata</taxon>
        <taxon>Vertebrata</taxon>
        <taxon>Euteleostomi</taxon>
        <taxon>Archelosauria</taxon>
        <taxon>Archosauria</taxon>
        <taxon>Dinosauria</taxon>
        <taxon>Saurischia</taxon>
        <taxon>Theropoda</taxon>
        <taxon>Coelurosauria</taxon>
        <taxon>Aves</taxon>
        <taxon>Neognathae</taxon>
        <taxon>Neoaves</taxon>
        <taxon>Aequornithes</taxon>
        <taxon>Ciconiiformes</taxon>
        <taxon>Ciconiidae</taxon>
        <taxon>Mycteria</taxon>
    </lineage>
</organism>
<dbReference type="EMBL" id="JAUNZN010000002">
    <property type="protein sequence ID" value="KAK4827839.1"/>
    <property type="molecule type" value="Genomic_DNA"/>
</dbReference>
<protein>
    <submittedName>
        <fullName evidence="2">Uncharacterized protein</fullName>
    </submittedName>
</protein>
<feature type="compositionally biased region" description="Basic and acidic residues" evidence="1">
    <location>
        <begin position="17"/>
        <end position="26"/>
    </location>
</feature>
<sequence>MSGVLCPFQYKKHVDIVEQSKGHKDDEETGASVLQGEAKGAGTVQPGEEKAQRDPISPLKGGCKEEGSSDKRQWAQSETQEIPLKHRKKKITVRVVKQWNGFLRDVAESPSMEILKTHLDTLKEQPVELLTLLPPPSNA</sequence>
<feature type="compositionally biased region" description="Basic and acidic residues" evidence="1">
    <location>
        <begin position="62"/>
        <end position="73"/>
    </location>
</feature>
<feature type="non-terminal residue" evidence="2">
    <location>
        <position position="139"/>
    </location>
</feature>
<gene>
    <name evidence="2" type="ORF">QYF61_021976</name>
</gene>
<proteinExistence type="predicted"/>
<evidence type="ECO:0000313" key="3">
    <source>
        <dbReference type="Proteomes" id="UP001333110"/>
    </source>
</evidence>
<keyword evidence="3" id="KW-1185">Reference proteome</keyword>
<name>A0AAN7S0M2_MYCAM</name>
<evidence type="ECO:0000256" key="1">
    <source>
        <dbReference type="SAM" id="MobiDB-lite"/>
    </source>
</evidence>
<comment type="caution">
    <text evidence="2">The sequence shown here is derived from an EMBL/GenBank/DDBJ whole genome shotgun (WGS) entry which is preliminary data.</text>
</comment>
<evidence type="ECO:0000313" key="2">
    <source>
        <dbReference type="EMBL" id="KAK4827839.1"/>
    </source>
</evidence>
<reference evidence="2 3" key="1">
    <citation type="journal article" date="2023" name="J. Hered.">
        <title>Chromosome-level genome of the wood stork (Mycteria americana) provides insight into avian chromosome evolution.</title>
        <authorList>
            <person name="Flamio R. Jr."/>
            <person name="Ramstad K.M."/>
        </authorList>
    </citation>
    <scope>NUCLEOTIDE SEQUENCE [LARGE SCALE GENOMIC DNA]</scope>
    <source>
        <strain evidence="2">JAX WOST 10</strain>
    </source>
</reference>
<feature type="region of interest" description="Disordered" evidence="1">
    <location>
        <begin position="17"/>
        <end position="83"/>
    </location>
</feature>